<gene>
    <name evidence="7" type="ORF">CAOG_001955</name>
</gene>
<dbReference type="PhylomeDB" id="A0A0D2U6C2"/>
<feature type="domain" description="OBG-type G" evidence="5">
    <location>
        <begin position="402"/>
        <end position="611"/>
    </location>
</feature>
<dbReference type="AlphaFoldDB" id="A0A0D2U6C2"/>
<keyword evidence="2" id="KW-0547">Nucleotide-binding</keyword>
<dbReference type="InParanoid" id="A0A0D2U6C2"/>
<dbReference type="GO" id="GO:0042254">
    <property type="term" value="P:ribosome biogenesis"/>
    <property type="evidence" value="ECO:0007669"/>
    <property type="project" value="UniProtKB-UniRule"/>
</dbReference>
<dbReference type="InterPro" id="IPR027417">
    <property type="entry name" value="P-loop_NTPase"/>
</dbReference>
<dbReference type="GO" id="GO:0003924">
    <property type="term" value="F:GTPase activity"/>
    <property type="evidence" value="ECO:0007669"/>
    <property type="project" value="InterPro"/>
</dbReference>
<dbReference type="STRING" id="595528.A0A0D2U6C2"/>
<evidence type="ECO:0000259" key="5">
    <source>
        <dbReference type="PROSITE" id="PS51710"/>
    </source>
</evidence>
<feature type="region of interest" description="Disordered" evidence="4">
    <location>
        <begin position="519"/>
        <end position="553"/>
    </location>
</feature>
<dbReference type="PANTHER" id="PTHR11702:SF31">
    <property type="entry name" value="MITOCHONDRIAL RIBOSOME-ASSOCIATED GTPASE 2"/>
    <property type="match status" value="1"/>
</dbReference>
<organism evidence="7 8">
    <name type="scientific">Capsaspora owczarzaki (strain ATCC 30864)</name>
    <dbReference type="NCBI Taxonomy" id="595528"/>
    <lineage>
        <taxon>Eukaryota</taxon>
        <taxon>Filasterea</taxon>
        <taxon>Capsaspora</taxon>
    </lineage>
</organism>
<dbReference type="eggNOG" id="KOG1489">
    <property type="taxonomic scope" value="Eukaryota"/>
</dbReference>
<comment type="similarity">
    <text evidence="1">Belongs to the TRAFAC class OBG-HflX-like GTPase superfamily. OBG GTPase family.</text>
</comment>
<dbReference type="EMBL" id="KE346361">
    <property type="protein sequence ID" value="KJE90686.1"/>
    <property type="molecule type" value="Genomic_DNA"/>
</dbReference>
<dbReference type="Pfam" id="PF01018">
    <property type="entry name" value="GTP1_OBG"/>
    <property type="match status" value="2"/>
</dbReference>
<accession>A0A0D2U6C2</accession>
<dbReference type="NCBIfam" id="NF008956">
    <property type="entry name" value="PRK12299.1"/>
    <property type="match status" value="1"/>
</dbReference>
<evidence type="ECO:0000256" key="2">
    <source>
        <dbReference type="ARBA" id="ARBA00022741"/>
    </source>
</evidence>
<proteinExistence type="inferred from homology"/>
<dbReference type="PANTHER" id="PTHR11702">
    <property type="entry name" value="DEVELOPMENTALLY REGULATED GTP-BINDING PROTEIN-RELATED"/>
    <property type="match status" value="1"/>
</dbReference>
<dbReference type="InterPro" id="IPR006169">
    <property type="entry name" value="GTP1_OBG_dom"/>
</dbReference>
<evidence type="ECO:0000256" key="4">
    <source>
        <dbReference type="SAM" id="MobiDB-lite"/>
    </source>
</evidence>
<dbReference type="InterPro" id="IPR014100">
    <property type="entry name" value="GTP-bd_Obg/CgtA"/>
</dbReference>
<evidence type="ECO:0000259" key="6">
    <source>
        <dbReference type="PROSITE" id="PS51883"/>
    </source>
</evidence>
<evidence type="ECO:0000256" key="3">
    <source>
        <dbReference type="ARBA" id="ARBA00023134"/>
    </source>
</evidence>
<evidence type="ECO:0000313" key="8">
    <source>
        <dbReference type="Proteomes" id="UP000008743"/>
    </source>
</evidence>
<dbReference type="PRINTS" id="PR00326">
    <property type="entry name" value="GTP1OBG"/>
</dbReference>
<dbReference type="SUPFAM" id="SSF82051">
    <property type="entry name" value="Obg GTP-binding protein N-terminal domain"/>
    <property type="match status" value="1"/>
</dbReference>
<feature type="compositionally biased region" description="Basic and acidic residues" evidence="4">
    <location>
        <begin position="636"/>
        <end position="646"/>
    </location>
</feature>
<protein>
    <submittedName>
        <fullName evidence="7">Small GTP-binding protein</fullName>
    </submittedName>
</protein>
<dbReference type="PROSITE" id="PS51710">
    <property type="entry name" value="G_OBG"/>
    <property type="match status" value="1"/>
</dbReference>
<keyword evidence="3" id="KW-0342">GTP-binding</keyword>
<dbReference type="CDD" id="cd01898">
    <property type="entry name" value="Obg"/>
    <property type="match status" value="1"/>
</dbReference>
<feature type="domain" description="Obg" evidence="6">
    <location>
        <begin position="211"/>
        <end position="401"/>
    </location>
</feature>
<dbReference type="HAMAP" id="MF_01454">
    <property type="entry name" value="GTPase_Obg"/>
    <property type="match status" value="1"/>
</dbReference>
<dbReference type="Pfam" id="PF01926">
    <property type="entry name" value="MMR_HSR1"/>
    <property type="match status" value="1"/>
</dbReference>
<feature type="region of interest" description="Disordered" evidence="4">
    <location>
        <begin position="59"/>
        <end position="113"/>
    </location>
</feature>
<dbReference type="Gene3D" id="2.70.210.12">
    <property type="entry name" value="GTP1/OBG domain"/>
    <property type="match status" value="1"/>
</dbReference>
<name>A0A0D2U6C2_CAPO3</name>
<dbReference type="InterPro" id="IPR045086">
    <property type="entry name" value="OBG_GTPase"/>
</dbReference>
<evidence type="ECO:0000313" key="7">
    <source>
        <dbReference type="EMBL" id="KJE90686.1"/>
    </source>
</evidence>
<dbReference type="OrthoDB" id="347018at2759"/>
<dbReference type="InterPro" id="IPR006073">
    <property type="entry name" value="GTP-bd"/>
</dbReference>
<dbReference type="GO" id="GO:0005525">
    <property type="term" value="F:GTP binding"/>
    <property type="evidence" value="ECO:0007669"/>
    <property type="project" value="UniProtKB-KW"/>
</dbReference>
<dbReference type="PROSITE" id="PS51883">
    <property type="entry name" value="OBG"/>
    <property type="match status" value="1"/>
</dbReference>
<keyword evidence="8" id="KW-1185">Reference proteome</keyword>
<feature type="compositionally biased region" description="Polar residues" evidence="4">
    <location>
        <begin position="731"/>
        <end position="740"/>
    </location>
</feature>
<dbReference type="Proteomes" id="UP000008743">
    <property type="component" value="Unassembled WGS sequence"/>
</dbReference>
<dbReference type="GO" id="GO:0005739">
    <property type="term" value="C:mitochondrion"/>
    <property type="evidence" value="ECO:0007669"/>
    <property type="project" value="TreeGrafter"/>
</dbReference>
<feature type="region of interest" description="Disordered" evidence="4">
    <location>
        <begin position="636"/>
        <end position="667"/>
    </location>
</feature>
<feature type="compositionally biased region" description="Low complexity" evidence="4">
    <location>
        <begin position="527"/>
        <end position="553"/>
    </location>
</feature>
<dbReference type="InterPro" id="IPR031167">
    <property type="entry name" value="G_OBG"/>
</dbReference>
<dbReference type="GO" id="GO:0000287">
    <property type="term" value="F:magnesium ion binding"/>
    <property type="evidence" value="ECO:0007669"/>
    <property type="project" value="InterPro"/>
</dbReference>
<reference evidence="8" key="1">
    <citation type="submission" date="2011-02" db="EMBL/GenBank/DDBJ databases">
        <title>The Genome Sequence of Capsaspora owczarzaki ATCC 30864.</title>
        <authorList>
            <person name="Russ C."/>
            <person name="Cuomo C."/>
            <person name="Burger G."/>
            <person name="Gray M.W."/>
            <person name="Holland P.W.H."/>
            <person name="King N."/>
            <person name="Lang F.B.F."/>
            <person name="Roger A.J."/>
            <person name="Ruiz-Trillo I."/>
            <person name="Young S.K."/>
            <person name="Zeng Q."/>
            <person name="Gargeya S."/>
            <person name="Alvarado L."/>
            <person name="Berlin A."/>
            <person name="Chapman S.B."/>
            <person name="Chen Z."/>
            <person name="Freedman E."/>
            <person name="Gellesch M."/>
            <person name="Goldberg J."/>
            <person name="Griggs A."/>
            <person name="Gujja S."/>
            <person name="Heilman E."/>
            <person name="Heiman D."/>
            <person name="Howarth C."/>
            <person name="Mehta T."/>
            <person name="Neiman D."/>
            <person name="Pearson M."/>
            <person name="Roberts A."/>
            <person name="Saif S."/>
            <person name="Shea T."/>
            <person name="Shenoy N."/>
            <person name="Sisk P."/>
            <person name="Stolte C."/>
            <person name="Sykes S."/>
            <person name="White J."/>
            <person name="Yandava C."/>
            <person name="Haas B."/>
            <person name="Nusbaum C."/>
            <person name="Birren B."/>
        </authorList>
    </citation>
    <scope>NUCLEOTIDE SEQUENCE</scope>
    <source>
        <strain evidence="8">ATCC 30864</strain>
    </source>
</reference>
<dbReference type="InterPro" id="IPR036726">
    <property type="entry name" value="GTP1_OBG_dom_sf"/>
</dbReference>
<dbReference type="Gene3D" id="3.40.50.300">
    <property type="entry name" value="P-loop containing nucleotide triphosphate hydrolases"/>
    <property type="match status" value="1"/>
</dbReference>
<dbReference type="SUPFAM" id="SSF52540">
    <property type="entry name" value="P-loop containing nucleoside triphosphate hydrolases"/>
    <property type="match status" value="1"/>
</dbReference>
<feature type="region of interest" description="Disordered" evidence="4">
    <location>
        <begin position="696"/>
        <end position="740"/>
    </location>
</feature>
<sequence>MPAWLRLTLSSSHQCGLTAALPRRSAQLPIAPQTLPAGASHSLSMCPALVRWLHVSPSARRQLQAPPRTDRPRRRAVAPSPPNPGHRASGDALKQIPMGGGAGGPASGSLTGGSMYTAEQHAEYLRAKYRRGVRAQRGNVVPHVLMRPSAGGPMLVVEEDGTAEATLSDVRRADAREREVQQSALAADAMMEVDETTLAFRKKLYIQQKRRSFIDFTRSEVTGGHGGDGAISFLRTITTDEGGPDGGNGGGGGNVVFMASDKYSSLAHVPRKIAGRAGGNGQGDQRFGATGDDLIVHVPPGTVISVETQPFASLPAQLAAAAKFESQATRVAAGSARSTLSANLRVLADLANFGDKYVAAVGGLGGFGNRHFRTPTEQAPEIATSGTAGSSALVVLELKTIADVGLVGWPNAGKSTFLGAVSNAHPEVAPYPFTTLNPFVGVVDFDDHHRMTVADIPGLVEGAHANRGLGHSFLRHVERSKVLLYIIDTAAQDGRDPLQDLIALQRELELFRVGLSNGRSRQTQREQQAQQQAQQQQPQAQQQPQSQQQQSSPLAPRVLIVANKMDLPSAAAHYPALQAYADEHGLPLIPMSAQSSLESVREVTHTLRSMVEAATREDEQQEALDAVAVARIREQEQVQREREQRRPWLRRKREQQEALGMGSAASPLPSPAFIPAVKVLPNPDVDAQTLEFMQSIGLAEGGNSEARTGRNSRKRRQEQKQLSAALASGPRQLTRNSVVD</sequence>
<evidence type="ECO:0000256" key="1">
    <source>
        <dbReference type="ARBA" id="ARBA00007699"/>
    </source>
</evidence>